<proteinExistence type="inferred from homology"/>
<dbReference type="PANTHER" id="PTHR47117:SF10">
    <property type="entry name" value="KINESIN-LIKE PROTEIN KIF1B"/>
    <property type="match status" value="1"/>
</dbReference>
<dbReference type="PROSITE" id="PS50003">
    <property type="entry name" value="PH_DOMAIN"/>
    <property type="match status" value="1"/>
</dbReference>
<evidence type="ECO:0000313" key="17">
    <source>
        <dbReference type="Proteomes" id="UP000605846"/>
    </source>
</evidence>
<feature type="binding site" evidence="11">
    <location>
        <begin position="84"/>
        <end position="91"/>
    </location>
    <ligand>
        <name>ATP</name>
        <dbReference type="ChEBI" id="CHEBI:30616"/>
    </ligand>
</feature>
<evidence type="ECO:0000256" key="2">
    <source>
        <dbReference type="ARBA" id="ARBA00020751"/>
    </source>
</evidence>
<dbReference type="CDD" id="cd01365">
    <property type="entry name" value="KISc_KIF1A_KIF1B"/>
    <property type="match status" value="1"/>
</dbReference>
<dbReference type="PANTHER" id="PTHR47117">
    <property type="entry name" value="STAR-RELATED LIPID TRANSFER PROTEIN 9"/>
    <property type="match status" value="1"/>
</dbReference>
<evidence type="ECO:0000256" key="4">
    <source>
        <dbReference type="ARBA" id="ARBA00022490"/>
    </source>
</evidence>
<dbReference type="SMART" id="SM00240">
    <property type="entry name" value="FHA"/>
    <property type="match status" value="1"/>
</dbReference>
<dbReference type="Pfam" id="PF00225">
    <property type="entry name" value="Kinesin"/>
    <property type="match status" value="1"/>
</dbReference>
<feature type="compositionally biased region" description="Polar residues" evidence="12">
    <location>
        <begin position="592"/>
        <end position="614"/>
    </location>
</feature>
<feature type="domain" description="PH" evidence="13">
    <location>
        <begin position="1313"/>
        <end position="1401"/>
    </location>
</feature>
<dbReference type="InterPro" id="IPR000253">
    <property type="entry name" value="FHA_dom"/>
</dbReference>
<dbReference type="InterPro" id="IPR008984">
    <property type="entry name" value="SMAD_FHA_dom_sf"/>
</dbReference>
<dbReference type="Pfam" id="PF00169">
    <property type="entry name" value="PH"/>
    <property type="match status" value="1"/>
</dbReference>
<dbReference type="Gene3D" id="2.30.29.30">
    <property type="entry name" value="Pleckstrin-homology domain (PH domain)/Phosphotyrosine-binding domain (PTB)"/>
    <property type="match status" value="1"/>
</dbReference>
<dbReference type="Gene3D" id="2.60.200.20">
    <property type="match status" value="1"/>
</dbReference>
<keyword evidence="17" id="KW-1185">Reference proteome</keyword>
<feature type="domain" description="Kinesin motor" evidence="15">
    <location>
        <begin position="1"/>
        <end position="347"/>
    </location>
</feature>
<evidence type="ECO:0000259" key="15">
    <source>
        <dbReference type="PROSITE" id="PS50067"/>
    </source>
</evidence>
<evidence type="ECO:0000256" key="7">
    <source>
        <dbReference type="ARBA" id="ARBA00022840"/>
    </source>
</evidence>
<dbReference type="EMBL" id="JABAYA010000162">
    <property type="protein sequence ID" value="KAF7723149.1"/>
    <property type="molecule type" value="Genomic_DNA"/>
</dbReference>
<dbReference type="InterPro" id="IPR036961">
    <property type="entry name" value="Kinesin_motor_dom_sf"/>
</dbReference>
<evidence type="ECO:0000256" key="3">
    <source>
        <dbReference type="ARBA" id="ARBA00022448"/>
    </source>
</evidence>
<evidence type="ECO:0000259" key="13">
    <source>
        <dbReference type="PROSITE" id="PS50003"/>
    </source>
</evidence>
<feature type="region of interest" description="Disordered" evidence="12">
    <location>
        <begin position="592"/>
        <end position="619"/>
    </location>
</feature>
<dbReference type="GO" id="GO:0005874">
    <property type="term" value="C:microtubule"/>
    <property type="evidence" value="ECO:0007669"/>
    <property type="project" value="UniProtKB-KW"/>
</dbReference>
<dbReference type="FunFam" id="3.40.850.10:FF:000047">
    <property type="entry name" value="Kinesin family protein"/>
    <property type="match status" value="1"/>
</dbReference>
<dbReference type="GO" id="GO:0008574">
    <property type="term" value="F:plus-end-directed microtubule motor activity"/>
    <property type="evidence" value="ECO:0007669"/>
    <property type="project" value="UniProtKB-ARBA"/>
</dbReference>
<dbReference type="InterPro" id="IPR027417">
    <property type="entry name" value="P-loop_NTPase"/>
</dbReference>
<comment type="caution">
    <text evidence="16">The sequence shown here is derived from an EMBL/GenBank/DDBJ whole genome shotgun (WGS) entry which is preliminary data.</text>
</comment>
<feature type="domain" description="FHA" evidence="14">
    <location>
        <begin position="495"/>
        <end position="544"/>
    </location>
</feature>
<keyword evidence="6 11" id="KW-0547">Nucleotide-binding</keyword>
<dbReference type="SUPFAM" id="SSF52540">
    <property type="entry name" value="P-loop containing nucleoside triphosphate hydrolases"/>
    <property type="match status" value="1"/>
</dbReference>
<gene>
    <name evidence="16" type="primary">KLP8_2</name>
    <name evidence="16" type="ORF">EC973_002331</name>
</gene>
<protein>
    <recommendedName>
        <fullName evidence="2">Kinesin-like protein unc-104</fullName>
    </recommendedName>
</protein>
<keyword evidence="7 11" id="KW-0067">ATP-binding</keyword>
<dbReference type="SMART" id="SM00129">
    <property type="entry name" value="KISc"/>
    <property type="match status" value="1"/>
</dbReference>
<dbReference type="InterPro" id="IPR011993">
    <property type="entry name" value="PH-like_dom_sf"/>
</dbReference>
<keyword evidence="5" id="KW-0493">Microtubule</keyword>
<name>A0A8H7ELT2_9FUNG</name>
<dbReference type="Pfam" id="PF12473">
    <property type="entry name" value="DUF3694"/>
    <property type="match status" value="1"/>
</dbReference>
<dbReference type="SMART" id="SM00233">
    <property type="entry name" value="PH"/>
    <property type="match status" value="1"/>
</dbReference>
<dbReference type="PRINTS" id="PR00380">
    <property type="entry name" value="KINESINHEAVY"/>
</dbReference>
<dbReference type="PROSITE" id="PS50067">
    <property type="entry name" value="KINESIN_MOTOR_2"/>
    <property type="match status" value="1"/>
</dbReference>
<comment type="subcellular location">
    <subcellularLocation>
        <location evidence="1">Cytoplasm</location>
        <location evidence="1">Cytoskeleton</location>
    </subcellularLocation>
</comment>
<dbReference type="GO" id="GO:0008017">
    <property type="term" value="F:microtubule binding"/>
    <property type="evidence" value="ECO:0007669"/>
    <property type="project" value="InterPro"/>
</dbReference>
<evidence type="ECO:0000313" key="16">
    <source>
        <dbReference type="EMBL" id="KAF7723149.1"/>
    </source>
</evidence>
<dbReference type="SUPFAM" id="SSF50729">
    <property type="entry name" value="PH domain-like"/>
    <property type="match status" value="1"/>
</dbReference>
<dbReference type="Gene3D" id="3.40.850.10">
    <property type="entry name" value="Kinesin motor domain"/>
    <property type="match status" value="1"/>
</dbReference>
<evidence type="ECO:0000256" key="9">
    <source>
        <dbReference type="ARBA" id="ARBA00023175"/>
    </source>
</evidence>
<dbReference type="OrthoDB" id="3176171at2759"/>
<dbReference type="FunFam" id="2.60.200.20:FF:000021">
    <property type="entry name" value="Kinesin family protein"/>
    <property type="match status" value="1"/>
</dbReference>
<comment type="similarity">
    <text evidence="11">Belongs to the TRAFAC class myosin-kinesin ATPase superfamily. Kinesin family.</text>
</comment>
<accession>A0A8H7ELT2</accession>
<evidence type="ECO:0000256" key="12">
    <source>
        <dbReference type="SAM" id="MobiDB-lite"/>
    </source>
</evidence>
<dbReference type="InterPro" id="IPR032405">
    <property type="entry name" value="Kinesin_assoc"/>
</dbReference>
<evidence type="ECO:0000256" key="5">
    <source>
        <dbReference type="ARBA" id="ARBA00022701"/>
    </source>
</evidence>
<dbReference type="Gene3D" id="6.10.250.2520">
    <property type="match status" value="1"/>
</dbReference>
<sequence>MAELARGASCLVRMEGNQTILTKPPQNKSEKAEELKAFTFDKSYWSADKTDDHYADQSLVYNDLGRELLDHAFLGYNCCIFAYGQTGAGKSYSMMGYGEDKGIIPRTCSELFDRIAQNSDGVDFQVEVSYIEIYNEKVRDLLNPRNKGNLKVREHPSLGPYVEDLSRLAVSSFDDIDHLMDEGNKARTVAATNMNETSSRSHAVFTIFLTQKRHDISTKQTTEKVARIRHQAFFSTIRSLVDLAGSERANSTGATGVRLKEGANINKSLTTLGKVIAGLAEQAMHQEKKSAKKAKDAFIPYRDSVLTWLLKDSLGGNSKTAMIAAISPADFDETLSTLRYADQAKKIKTKAVINEDPNVKLVRELKNEVQALRQTLMVYAPEHLDKPLPATATPQTIVFTDANGNARHLTKDEMVEQLKTSEKLLTDINQTWEEKLHKTEAIHADREKALEELGIMVSKNNVGVYTPKHVPHLVNLNEDPLMSECLVYQVKQGITKVGRPEDNVDIRLSGSHIVENHCFFDNTDDVVTLHPTKDALTMVNGLRILEPKRLKSGYRVILGDYHIFRFNHPEEARKEREFLLQQRSMSLAESEISAANATDQNSSVNLSSTPGSLSDQEEVPDWQFARREAVLNYYSSESNFGNLTDEDLERLFDDVSKIRTMRKRQPSSCDSRFDSDASRRTSSTSSLYRLSTLSTTSTALSDAFSVDPESKENFLAEEIENQIQYDLPVETYTDNERILIEKVLKQWRRQRYVTMTEKIMVIAKPLELANQLSEQLGKDVIYQLSVIHDDLSASATSFWETSATSELDAEFATEPKPCIAVKVIDNKNNSTCFWSCKKFRERLRAMQGCPYAIDKPVPDPFYDTSYPQYTLIGLAKVPLRNLAYQIPVESTLDIFCRNTGCVVGRLCVLIAPIARSKTREGSEMLHVGQQLVFEVRIQNLKGVDPNAFSEVHVQFRLSSFSTRPNAAETLFATEPARGNAYPINFGYSQTLSMLVTAGMLEAIMTKELTFEVYGHPRMQMSRTLAPLLLSNDIWEKKNDLLATAQICELSPRGNYKPVPLQQGTFVLRQGQQRRILLCLKNGLRDVNVSHVAVSHIRLLDAKGRIPSASTPMSAAKVVLTPQEDGFAWDSSLHASLVLNRLTPADNKVILTLSWQASIDGHNVPFETDISVTIQQAEPSMKRSSSLLRHFFPSQPLPDKVFKMFEVTWRRRERTIAEQPFITAYREARKQMIKAEEVAAINHDLVLFQQLQHRHKRATSAKPASDTSETLRRIVDLWSANLTGQRDTQHPTRYSSDPIIWSYPKVNLLQPSESALKKGSLNVEIEEAWKEYWCVLKKPYLLMYEDLSEANQIGLMHILSIDLEDTKKCQFKITTTQGNCNMQSHDHNTMVDWISLIDPTIPLS</sequence>
<dbReference type="SUPFAM" id="SSF49879">
    <property type="entry name" value="SMAD/FHA domain"/>
    <property type="match status" value="1"/>
</dbReference>
<keyword evidence="9 11" id="KW-0505">Motor protein</keyword>
<evidence type="ECO:0000256" key="1">
    <source>
        <dbReference type="ARBA" id="ARBA00004245"/>
    </source>
</evidence>
<keyword evidence="8" id="KW-0175">Coiled coil</keyword>
<evidence type="ECO:0000256" key="10">
    <source>
        <dbReference type="ARBA" id="ARBA00023212"/>
    </source>
</evidence>
<keyword evidence="10" id="KW-0206">Cytoskeleton</keyword>
<evidence type="ECO:0000256" key="8">
    <source>
        <dbReference type="ARBA" id="ARBA00023054"/>
    </source>
</evidence>
<dbReference type="InterPro" id="IPR001752">
    <property type="entry name" value="Kinesin_motor_dom"/>
</dbReference>
<dbReference type="Pfam" id="PF16183">
    <property type="entry name" value="Kinesin_assoc"/>
    <property type="match status" value="2"/>
</dbReference>
<reference evidence="16" key="1">
    <citation type="submission" date="2020-01" db="EMBL/GenBank/DDBJ databases">
        <title>Genome Sequencing of Three Apophysomyces-Like Fungal Strains Confirms a Novel Fungal Genus in the Mucoromycota with divergent Burkholderia-like Endosymbiotic Bacteria.</title>
        <authorList>
            <person name="Stajich J.E."/>
            <person name="Macias A.M."/>
            <person name="Carter-House D."/>
            <person name="Lovett B."/>
            <person name="Kasson L.R."/>
            <person name="Berry K."/>
            <person name="Grigoriev I."/>
            <person name="Chang Y."/>
            <person name="Spatafora J."/>
            <person name="Kasson M.T."/>
        </authorList>
    </citation>
    <scope>NUCLEOTIDE SEQUENCE</scope>
    <source>
        <strain evidence="16">NRRL A-21654</strain>
    </source>
</reference>
<evidence type="ECO:0000256" key="6">
    <source>
        <dbReference type="ARBA" id="ARBA00022741"/>
    </source>
</evidence>
<dbReference type="PROSITE" id="PS50006">
    <property type="entry name" value="FHA_DOMAIN"/>
    <property type="match status" value="1"/>
</dbReference>
<keyword evidence="3" id="KW-0813">Transport</keyword>
<dbReference type="Proteomes" id="UP000605846">
    <property type="component" value="Unassembled WGS sequence"/>
</dbReference>
<dbReference type="GO" id="GO:0005524">
    <property type="term" value="F:ATP binding"/>
    <property type="evidence" value="ECO:0007669"/>
    <property type="project" value="UniProtKB-UniRule"/>
</dbReference>
<dbReference type="CDD" id="cd22705">
    <property type="entry name" value="FHA_KIF1"/>
    <property type="match status" value="1"/>
</dbReference>
<dbReference type="InterPro" id="IPR001849">
    <property type="entry name" value="PH_domain"/>
</dbReference>
<dbReference type="GO" id="GO:0047496">
    <property type="term" value="P:vesicle transport along microtubule"/>
    <property type="evidence" value="ECO:0007669"/>
    <property type="project" value="UniProtKB-ARBA"/>
</dbReference>
<dbReference type="Pfam" id="PF00498">
    <property type="entry name" value="FHA"/>
    <property type="match status" value="1"/>
</dbReference>
<organism evidence="16 17">
    <name type="scientific">Apophysomyces ossiformis</name>
    <dbReference type="NCBI Taxonomy" id="679940"/>
    <lineage>
        <taxon>Eukaryota</taxon>
        <taxon>Fungi</taxon>
        <taxon>Fungi incertae sedis</taxon>
        <taxon>Mucoromycota</taxon>
        <taxon>Mucoromycotina</taxon>
        <taxon>Mucoromycetes</taxon>
        <taxon>Mucorales</taxon>
        <taxon>Mucorineae</taxon>
        <taxon>Mucoraceae</taxon>
        <taxon>Apophysomyces</taxon>
    </lineage>
</organism>
<evidence type="ECO:0000256" key="11">
    <source>
        <dbReference type="PROSITE-ProRule" id="PRU00283"/>
    </source>
</evidence>
<evidence type="ECO:0000259" key="14">
    <source>
        <dbReference type="PROSITE" id="PS50006"/>
    </source>
</evidence>
<dbReference type="GO" id="GO:0005546">
    <property type="term" value="F:phosphatidylinositol-4,5-bisphosphate binding"/>
    <property type="evidence" value="ECO:0007669"/>
    <property type="project" value="UniProtKB-ARBA"/>
</dbReference>
<dbReference type="InterPro" id="IPR022164">
    <property type="entry name" value="Kinesin-like"/>
</dbReference>
<keyword evidence="4" id="KW-0963">Cytoplasm</keyword>